<proteinExistence type="predicted"/>
<evidence type="ECO:0000259" key="2">
    <source>
        <dbReference type="Pfam" id="PF03779"/>
    </source>
</evidence>
<comment type="caution">
    <text evidence="3">The sequence shown here is derived from an EMBL/GenBank/DDBJ whole genome shotgun (WGS) entry which is preliminary data.</text>
</comment>
<feature type="transmembrane region" description="Helical" evidence="1">
    <location>
        <begin position="60"/>
        <end position="79"/>
    </location>
</feature>
<dbReference type="Pfam" id="PF03779">
    <property type="entry name" value="SPW"/>
    <property type="match status" value="1"/>
</dbReference>
<accession>A0ABW1NWC0</accession>
<sequence>MTSVGTRSPATGRGAATRRGPGWDAVVSLGVVLGFFAGLWLLMAPFALGYQTAVGDFDPRWHGVLAGFAVAVCSLVHAMAPRETPWLGPVLLLVGAWLVVAPFAGRSPELGIAAVNEAVTGAVVVVAGVGASARAAVRRWGAG</sequence>
<keyword evidence="1" id="KW-0812">Transmembrane</keyword>
<name>A0ABW1NWC0_9PSEU</name>
<organism evidence="3 4">
    <name type="scientific">Saccharothrix lopnurensis</name>
    <dbReference type="NCBI Taxonomy" id="1670621"/>
    <lineage>
        <taxon>Bacteria</taxon>
        <taxon>Bacillati</taxon>
        <taxon>Actinomycetota</taxon>
        <taxon>Actinomycetes</taxon>
        <taxon>Pseudonocardiales</taxon>
        <taxon>Pseudonocardiaceae</taxon>
        <taxon>Saccharothrix</taxon>
    </lineage>
</organism>
<keyword evidence="4" id="KW-1185">Reference proteome</keyword>
<feature type="transmembrane region" description="Helical" evidence="1">
    <location>
        <begin position="110"/>
        <end position="131"/>
    </location>
</feature>
<reference evidence="4" key="1">
    <citation type="journal article" date="2019" name="Int. J. Syst. Evol. Microbiol.">
        <title>The Global Catalogue of Microorganisms (GCM) 10K type strain sequencing project: providing services to taxonomists for standard genome sequencing and annotation.</title>
        <authorList>
            <consortium name="The Broad Institute Genomics Platform"/>
            <consortium name="The Broad Institute Genome Sequencing Center for Infectious Disease"/>
            <person name="Wu L."/>
            <person name="Ma J."/>
        </authorList>
    </citation>
    <scope>NUCLEOTIDE SEQUENCE [LARGE SCALE GENOMIC DNA]</scope>
    <source>
        <strain evidence="4">CGMCC 4.7246</strain>
    </source>
</reference>
<keyword evidence="1" id="KW-0472">Membrane</keyword>
<dbReference type="RefSeq" id="WP_380631529.1">
    <property type="nucleotide sequence ID" value="NZ_JBHSQO010000001.1"/>
</dbReference>
<keyword evidence="1" id="KW-1133">Transmembrane helix</keyword>
<evidence type="ECO:0000256" key="1">
    <source>
        <dbReference type="SAM" id="Phobius"/>
    </source>
</evidence>
<dbReference type="InterPro" id="IPR005530">
    <property type="entry name" value="SPW"/>
</dbReference>
<feature type="domain" description="SPW repeat-containing integral membrane" evidence="2">
    <location>
        <begin position="33"/>
        <end position="128"/>
    </location>
</feature>
<feature type="transmembrane region" description="Helical" evidence="1">
    <location>
        <begin position="86"/>
        <end position="104"/>
    </location>
</feature>
<evidence type="ECO:0000313" key="4">
    <source>
        <dbReference type="Proteomes" id="UP001596220"/>
    </source>
</evidence>
<feature type="transmembrane region" description="Helical" evidence="1">
    <location>
        <begin position="26"/>
        <end position="48"/>
    </location>
</feature>
<protein>
    <recommendedName>
        <fullName evidence="2">SPW repeat-containing integral membrane domain-containing protein</fullName>
    </recommendedName>
</protein>
<evidence type="ECO:0000313" key="3">
    <source>
        <dbReference type="EMBL" id="MFC6087694.1"/>
    </source>
</evidence>
<dbReference type="EMBL" id="JBHSQO010000001">
    <property type="protein sequence ID" value="MFC6087694.1"/>
    <property type="molecule type" value="Genomic_DNA"/>
</dbReference>
<gene>
    <name evidence="3" type="ORF">ACFP3R_00245</name>
</gene>
<dbReference type="Proteomes" id="UP001596220">
    <property type="component" value="Unassembled WGS sequence"/>
</dbReference>